<evidence type="ECO:0000256" key="3">
    <source>
        <dbReference type="ARBA" id="ARBA00022679"/>
    </source>
</evidence>
<dbReference type="CDD" id="cd00590">
    <property type="entry name" value="RRM_SF"/>
    <property type="match status" value="1"/>
</dbReference>
<evidence type="ECO:0000256" key="7">
    <source>
        <dbReference type="ARBA" id="ARBA00048744"/>
    </source>
</evidence>
<keyword evidence="2 8" id="KW-0696">RNA-directed RNA polymerase</keyword>
<dbReference type="EMBL" id="JAPZBS010000004">
    <property type="protein sequence ID" value="KAJ5377462.1"/>
    <property type="molecule type" value="Genomic_DNA"/>
</dbReference>
<proteinExistence type="inferred from homology"/>
<feature type="domain" description="RDRP C-terminal head" evidence="11">
    <location>
        <begin position="1052"/>
        <end position="1197"/>
    </location>
</feature>
<evidence type="ECO:0000313" key="13">
    <source>
        <dbReference type="Proteomes" id="UP001147782"/>
    </source>
</evidence>
<keyword evidence="13" id="KW-1185">Reference proteome</keyword>
<dbReference type="EC" id="2.7.7.48" evidence="8"/>
<feature type="domain" description="RDRP core" evidence="10">
    <location>
        <begin position="446"/>
        <end position="1022"/>
    </location>
</feature>
<dbReference type="Pfam" id="PF05183">
    <property type="entry name" value="RdRP"/>
    <property type="match status" value="1"/>
</dbReference>
<sequence length="1385" mass="157884">MSTSSGSTSLSPTSTPQVHWLPWKQWETIGVNISRVPEEANTQVLWQAFSKEGNICSIDIFDDRHGNQGSKGRIRFRPPPADSFWRSGIYDIRLPSRRIATLVVALDLSPPSHFLRSPSREDALYPRECQELPCKRFDVGVLLDESTTCAMRTFHQEANTKVVVDVRSKVLHAYFSVTVHETRPFVSGAPEVSPSTFRLKIPFLQLAQVWETHESDSDEVSLIIILDSPPIYHRQSTNILDTFSTNTSWRDTDLWQRQTCIAHNIGAHVQAKTNLRRSGQIVDLGRWNVFKFTFSTRSLLEQDYKLFIEMLKDHNIFIKNGKHFRTITERPDPVWRWIDVVDSKTQFRSTLEEMAHTDYIYLPFNVRYQLEVCLSHGYLSEFTMSRKFVLSLEGLGAASAVRLLEHVATNKEQYLDPMEIFKIRYPKGISDSMIPTYCCFMRTARITPTTVHYNTPTIDTSNRVTRNYQEYLDRFLRVRFTDEKTHGRIYSNAFKSNDELFARVKRTLTNGIIIGDRHYEFLAFGNSQFREHGAYFFAPTANLTAAHIRAWMGQFNHIRNVARYAARLGQCFSTTRALAGCMVTVKQIPDINRNGYCFSDGIGKISKFTTRVLSAEMGISDPYGEPPSAYQFRLGGCKGMLTVSSDPIAYDVHIRPSQIKFEAEHKRLEIIRWSQFSAATLNRQLILVLSALRIRGQVFLDRLNTMLESIRYAMGSDRQAIELLEKFIDPNRKTLALAEMVSAGFRRTNEPFVSSLLALWKSWHQKYLKEKAKILVEKGASLLGVLDETGTLKGHFEHQVPHKGMARKKKRIAALPEIFVQISSVEKGVRPRVIQGVCIVARNPSLHVGDIRVVHAVDCEALRHLVDVVVFPQTGDRDVTSMCSGGDLDGDDYLVIWDQDLIPQDWSVNPLNYVSRRAPDLDRDVTINDITSFYVTYMKNDSLPRIAHAHMAHGDKLEDGVSEPKCIRLAQLHSDAVDYNKTGIPAVMERSLQPHTWPHFMDKKNKKTYHSRRILGKLYDAVKTEDFSPKLSNPFDARILECSLMEESKRFEHFASELKVNYDTSMRRIMAQYGIQTEFEVWSTFVLKHNSMCRDYKLHEDLGKVANGLQSSIQDQCYKHLGGKRDFGHVAPLAVAMYRITHQEVQDTLAILQGESAYDDQDEIEGLPDEREIEISRLPLISFPWVFYRVLSKIVTTPVDELQNAVAEAQAFDAKKGSSKIFTHAEVVEMVGRDGKSELTAKHRTNEAGTGLPSETGEDLGRREPGYFGDHDLYERDLYQETSRGGSSVHREEQKPDEDMDRDFVTAKDGKASTIDKYPVLPNLHPEDIKEDVEGATKEATDEDDDGHDGDLHIVEKEGDVKPSAIDELIALIGNDYDADDEDDW</sequence>
<feature type="region of interest" description="Disordered" evidence="9">
    <location>
        <begin position="1279"/>
        <end position="1302"/>
    </location>
</feature>
<evidence type="ECO:0000256" key="5">
    <source>
        <dbReference type="ARBA" id="ARBA00022884"/>
    </source>
</evidence>
<evidence type="ECO:0000259" key="11">
    <source>
        <dbReference type="Pfam" id="PF26253"/>
    </source>
</evidence>
<dbReference type="GeneID" id="81436979"/>
<evidence type="ECO:0000256" key="6">
    <source>
        <dbReference type="ARBA" id="ARBA00023158"/>
    </source>
</evidence>
<accession>A0A9W9SG25</accession>
<dbReference type="Pfam" id="PF26253">
    <property type="entry name" value="RdRP_head"/>
    <property type="match status" value="1"/>
</dbReference>
<evidence type="ECO:0000256" key="8">
    <source>
        <dbReference type="RuleBase" id="RU363098"/>
    </source>
</evidence>
<keyword evidence="6" id="KW-0943">RNA-mediated gene silencing</keyword>
<keyword evidence="3 8" id="KW-0808">Transferase</keyword>
<keyword evidence="4 8" id="KW-0548">Nucleotidyltransferase</keyword>
<comment type="caution">
    <text evidence="12">The sequence shown here is derived from an EMBL/GenBank/DDBJ whole genome shotgun (WGS) entry which is preliminary data.</text>
</comment>
<evidence type="ECO:0000259" key="10">
    <source>
        <dbReference type="Pfam" id="PF05183"/>
    </source>
</evidence>
<dbReference type="OrthoDB" id="6513042at2759"/>
<reference evidence="12" key="2">
    <citation type="journal article" date="2023" name="IMA Fungus">
        <title>Comparative genomic study of the Penicillium genus elucidates a diverse pangenome and 15 lateral gene transfer events.</title>
        <authorList>
            <person name="Petersen C."/>
            <person name="Sorensen T."/>
            <person name="Nielsen M.R."/>
            <person name="Sondergaard T.E."/>
            <person name="Sorensen J.L."/>
            <person name="Fitzpatrick D.A."/>
            <person name="Frisvad J.C."/>
            <person name="Nielsen K.L."/>
        </authorList>
    </citation>
    <scope>NUCLEOTIDE SEQUENCE</scope>
    <source>
        <strain evidence="12">IBT 29864</strain>
    </source>
</reference>
<dbReference type="InterPro" id="IPR007855">
    <property type="entry name" value="RDRP"/>
</dbReference>
<protein>
    <recommendedName>
        <fullName evidence="8">RNA-dependent RNA polymerase</fullName>
        <ecNumber evidence="8">2.7.7.48</ecNumber>
    </recommendedName>
</protein>
<reference evidence="12" key="1">
    <citation type="submission" date="2022-11" db="EMBL/GenBank/DDBJ databases">
        <authorList>
            <person name="Petersen C."/>
        </authorList>
    </citation>
    <scope>NUCLEOTIDE SEQUENCE</scope>
    <source>
        <strain evidence="12">IBT 29864</strain>
    </source>
</reference>
<dbReference type="GO" id="GO:0003968">
    <property type="term" value="F:RNA-directed RNA polymerase activity"/>
    <property type="evidence" value="ECO:0007669"/>
    <property type="project" value="UniProtKB-KW"/>
</dbReference>
<gene>
    <name evidence="12" type="ORF">N7496_004871</name>
</gene>
<evidence type="ECO:0000313" key="12">
    <source>
        <dbReference type="EMBL" id="KAJ5377462.1"/>
    </source>
</evidence>
<feature type="compositionally biased region" description="Basic and acidic residues" evidence="9">
    <location>
        <begin position="1234"/>
        <end position="1246"/>
    </location>
</feature>
<comment type="similarity">
    <text evidence="1 8">Belongs to the RdRP family.</text>
</comment>
<dbReference type="Proteomes" id="UP001147782">
    <property type="component" value="Unassembled WGS sequence"/>
</dbReference>
<evidence type="ECO:0000256" key="9">
    <source>
        <dbReference type="SAM" id="MobiDB-lite"/>
    </source>
</evidence>
<name>A0A9W9SG25_9EURO</name>
<dbReference type="InterPro" id="IPR057596">
    <property type="entry name" value="RDRP_core"/>
</dbReference>
<dbReference type="PANTHER" id="PTHR23079">
    <property type="entry name" value="RNA-DEPENDENT RNA POLYMERASE"/>
    <property type="match status" value="1"/>
</dbReference>
<dbReference type="GO" id="GO:0003723">
    <property type="term" value="F:RNA binding"/>
    <property type="evidence" value="ECO:0007669"/>
    <property type="project" value="UniProtKB-KW"/>
</dbReference>
<evidence type="ECO:0000256" key="1">
    <source>
        <dbReference type="ARBA" id="ARBA00005762"/>
    </source>
</evidence>
<feature type="compositionally biased region" description="Basic and acidic residues" evidence="9">
    <location>
        <begin position="1325"/>
        <end position="1340"/>
    </location>
</feature>
<feature type="region of interest" description="Disordered" evidence="9">
    <location>
        <begin position="1316"/>
        <end position="1353"/>
    </location>
</feature>
<keyword evidence="5 8" id="KW-0694">RNA-binding</keyword>
<comment type="catalytic activity">
    <reaction evidence="7 8">
        <text>RNA(n) + a ribonucleoside 5'-triphosphate = RNA(n+1) + diphosphate</text>
        <dbReference type="Rhea" id="RHEA:21248"/>
        <dbReference type="Rhea" id="RHEA-COMP:14527"/>
        <dbReference type="Rhea" id="RHEA-COMP:17342"/>
        <dbReference type="ChEBI" id="CHEBI:33019"/>
        <dbReference type="ChEBI" id="CHEBI:61557"/>
        <dbReference type="ChEBI" id="CHEBI:140395"/>
        <dbReference type="EC" id="2.7.7.48"/>
    </reaction>
</comment>
<dbReference type="GO" id="GO:0030422">
    <property type="term" value="P:siRNA processing"/>
    <property type="evidence" value="ECO:0007669"/>
    <property type="project" value="TreeGrafter"/>
</dbReference>
<dbReference type="RefSeq" id="XP_056556325.1">
    <property type="nucleotide sequence ID" value="XM_056697800.1"/>
</dbReference>
<dbReference type="InterPro" id="IPR058752">
    <property type="entry name" value="RDRP_C_head"/>
</dbReference>
<dbReference type="GO" id="GO:0031380">
    <property type="term" value="C:nuclear RNA-directed RNA polymerase complex"/>
    <property type="evidence" value="ECO:0007669"/>
    <property type="project" value="TreeGrafter"/>
</dbReference>
<feature type="region of interest" description="Disordered" evidence="9">
    <location>
        <begin position="1234"/>
        <end position="1267"/>
    </location>
</feature>
<evidence type="ECO:0000256" key="2">
    <source>
        <dbReference type="ARBA" id="ARBA00022484"/>
    </source>
</evidence>
<dbReference type="PANTHER" id="PTHR23079:SF55">
    <property type="entry name" value="RNA-DIRECTED RNA POLYMERASE"/>
    <property type="match status" value="1"/>
</dbReference>
<evidence type="ECO:0000256" key="4">
    <source>
        <dbReference type="ARBA" id="ARBA00022695"/>
    </source>
</evidence>
<organism evidence="12 13">
    <name type="scientific">Penicillium cataractarum</name>
    <dbReference type="NCBI Taxonomy" id="2100454"/>
    <lineage>
        <taxon>Eukaryota</taxon>
        <taxon>Fungi</taxon>
        <taxon>Dikarya</taxon>
        <taxon>Ascomycota</taxon>
        <taxon>Pezizomycotina</taxon>
        <taxon>Eurotiomycetes</taxon>
        <taxon>Eurotiomycetidae</taxon>
        <taxon>Eurotiales</taxon>
        <taxon>Aspergillaceae</taxon>
        <taxon>Penicillium</taxon>
    </lineage>
</organism>